<comment type="caution">
    <text evidence="2">The sequence shown here is derived from an EMBL/GenBank/DDBJ whole genome shotgun (WGS) entry which is preliminary data.</text>
</comment>
<dbReference type="Gene3D" id="3.40.50.150">
    <property type="entry name" value="Vaccinia Virus protein VP39"/>
    <property type="match status" value="1"/>
</dbReference>
<evidence type="ECO:0000313" key="2">
    <source>
        <dbReference type="EMBL" id="TQD27263.1"/>
    </source>
</evidence>
<keyword evidence="2" id="KW-0808">Transferase</keyword>
<dbReference type="Pfam" id="PF08241">
    <property type="entry name" value="Methyltransf_11"/>
    <property type="match status" value="1"/>
</dbReference>
<organism evidence="2 3">
    <name type="scientific">Methanolobus vulcani</name>
    <dbReference type="NCBI Taxonomy" id="38026"/>
    <lineage>
        <taxon>Archaea</taxon>
        <taxon>Methanobacteriati</taxon>
        <taxon>Methanobacteriota</taxon>
        <taxon>Stenosarchaea group</taxon>
        <taxon>Methanomicrobia</taxon>
        <taxon>Methanosarcinales</taxon>
        <taxon>Methanosarcinaceae</taxon>
        <taxon>Methanolobus</taxon>
    </lineage>
</organism>
<dbReference type="InterPro" id="IPR029063">
    <property type="entry name" value="SAM-dependent_MTases_sf"/>
</dbReference>
<keyword evidence="2" id="KW-0489">Methyltransferase</keyword>
<dbReference type="AlphaFoldDB" id="A0A7Z8KPX2"/>
<dbReference type="EMBL" id="VIAQ01000009">
    <property type="protein sequence ID" value="TQD27263.1"/>
    <property type="molecule type" value="Genomic_DNA"/>
</dbReference>
<dbReference type="CDD" id="cd02440">
    <property type="entry name" value="AdoMet_MTases"/>
    <property type="match status" value="1"/>
</dbReference>
<accession>A0A7Z8KPX2</accession>
<evidence type="ECO:0000313" key="3">
    <source>
        <dbReference type="Proteomes" id="UP000319335"/>
    </source>
</evidence>
<dbReference type="OrthoDB" id="1018at2157"/>
<dbReference type="PANTHER" id="PTHR43861">
    <property type="entry name" value="TRANS-ACONITATE 2-METHYLTRANSFERASE-RELATED"/>
    <property type="match status" value="1"/>
</dbReference>
<protein>
    <submittedName>
        <fullName evidence="2">Class I SAM-dependent methyltransferase</fullName>
    </submittedName>
</protein>
<keyword evidence="3" id="KW-1185">Reference proteome</keyword>
<proteinExistence type="predicted"/>
<reference evidence="2 3" key="1">
    <citation type="submission" date="2019-06" db="EMBL/GenBank/DDBJ databases">
        <title>Draft genome sequence of Methanolobus vulcani B1d.</title>
        <authorList>
            <person name="Creighbaum A.J."/>
            <person name="Ticak T."/>
            <person name="Hariraju D."/>
            <person name="Arivett B.A."/>
            <person name="Ferguson D.J.Jr."/>
        </authorList>
    </citation>
    <scope>NUCLEOTIDE SEQUENCE [LARGE SCALE GENOMIC DNA]</scope>
    <source>
        <strain evidence="2 3">B1d</strain>
    </source>
</reference>
<feature type="domain" description="Methyltransferase type 11" evidence="1">
    <location>
        <begin position="60"/>
        <end position="157"/>
    </location>
</feature>
<name>A0A7Z8KPX2_9EURY</name>
<dbReference type="GO" id="GO:0032259">
    <property type="term" value="P:methylation"/>
    <property type="evidence" value="ECO:0007669"/>
    <property type="project" value="UniProtKB-KW"/>
</dbReference>
<sequence length="277" mass="31803">MNSKLGPNQEKKVKNYFSNYANAYYKENYDGSLKNCYSYSHIVRKNHIMRMIDFNQGRILDIGCGPGVITYSLLLQGHEVWGVDVSESMIKEASERIEQTEFKQKAHFSVGDITSLDFPDNYFDAVICSGVLEYLENDDKALKEIYRVLKFEGVAIFGVPKPRKIYAKSIEIIRKILMPSVPTLVRIKRKRSNREYRGDSSTRYFGHNTYTSSTLDSILNGVGFKKLDYANYHFVSLFLCLLAPNLSLKVGEKLDELYYKSTCLSSFSKGYIVKVQK</sequence>
<dbReference type="RefSeq" id="WP_154808834.1">
    <property type="nucleotide sequence ID" value="NZ_VIAQ01000009.1"/>
</dbReference>
<dbReference type="InterPro" id="IPR013216">
    <property type="entry name" value="Methyltransf_11"/>
</dbReference>
<dbReference type="Proteomes" id="UP000319335">
    <property type="component" value="Unassembled WGS sequence"/>
</dbReference>
<dbReference type="GO" id="GO:0008757">
    <property type="term" value="F:S-adenosylmethionine-dependent methyltransferase activity"/>
    <property type="evidence" value="ECO:0007669"/>
    <property type="project" value="InterPro"/>
</dbReference>
<evidence type="ECO:0000259" key="1">
    <source>
        <dbReference type="Pfam" id="PF08241"/>
    </source>
</evidence>
<dbReference type="SUPFAM" id="SSF53335">
    <property type="entry name" value="S-adenosyl-L-methionine-dependent methyltransferases"/>
    <property type="match status" value="1"/>
</dbReference>
<gene>
    <name evidence="2" type="ORF">FKV42_03290</name>
</gene>